<evidence type="ECO:0000256" key="4">
    <source>
        <dbReference type="RuleBase" id="RU003684"/>
    </source>
</evidence>
<evidence type="ECO:0000256" key="2">
    <source>
        <dbReference type="ARBA" id="ARBA00022723"/>
    </source>
</evidence>
<evidence type="ECO:0000256" key="3">
    <source>
        <dbReference type="ARBA" id="ARBA00022801"/>
    </source>
</evidence>
<reference evidence="6 7" key="1">
    <citation type="submission" date="2017-04" db="EMBL/GenBank/DDBJ databases">
        <title>Genome Sequence of the Model Brown-Rot Fungus Postia placenta SB12.</title>
        <authorList>
            <consortium name="DOE Joint Genome Institute"/>
            <person name="Gaskell J."/>
            <person name="Kersten P."/>
            <person name="Larrondo L.F."/>
            <person name="Canessa P."/>
            <person name="Martinez D."/>
            <person name="Hibbett D."/>
            <person name="Schmoll M."/>
            <person name="Kubicek C.P."/>
            <person name="Martinez A.T."/>
            <person name="Yadav J."/>
            <person name="Master E."/>
            <person name="Magnuson J.K."/>
            <person name="James T."/>
            <person name="Yaver D."/>
            <person name="Berka R."/>
            <person name="Labutti K."/>
            <person name="Lipzen A."/>
            <person name="Aerts A."/>
            <person name="Barry K."/>
            <person name="Henrissat B."/>
            <person name="Blanchette R."/>
            <person name="Grigoriev I."/>
            <person name="Cullen D."/>
        </authorList>
    </citation>
    <scope>NUCLEOTIDE SEQUENCE [LARGE SCALE GENOMIC DNA]</scope>
    <source>
        <strain evidence="6 7">MAD-698-R-SB12</strain>
    </source>
</reference>
<dbReference type="GO" id="GO:0008783">
    <property type="term" value="F:agmatinase activity"/>
    <property type="evidence" value="ECO:0007669"/>
    <property type="project" value="TreeGrafter"/>
</dbReference>
<accession>A0A1X6NE46</accession>
<evidence type="ECO:0000256" key="5">
    <source>
        <dbReference type="SAM" id="SignalP"/>
    </source>
</evidence>
<feature type="signal peptide" evidence="5">
    <location>
        <begin position="1"/>
        <end position="19"/>
    </location>
</feature>
<dbReference type="PRINTS" id="PR00116">
    <property type="entry name" value="ARGINASE"/>
</dbReference>
<dbReference type="STRING" id="670580.A0A1X6NE46"/>
<evidence type="ECO:0000313" key="6">
    <source>
        <dbReference type="EMBL" id="OSX66898.1"/>
    </source>
</evidence>
<dbReference type="PROSITE" id="PS51409">
    <property type="entry name" value="ARGINASE_2"/>
    <property type="match status" value="1"/>
</dbReference>
<dbReference type="InterPro" id="IPR006035">
    <property type="entry name" value="Ureohydrolase"/>
</dbReference>
<dbReference type="InterPro" id="IPR020855">
    <property type="entry name" value="Ureohydrolase_Mn_BS"/>
</dbReference>
<comment type="similarity">
    <text evidence="1">Belongs to the arginase family. Agmatinase subfamily.</text>
</comment>
<organism evidence="6 7">
    <name type="scientific">Postia placenta MAD-698-R-SB12</name>
    <dbReference type="NCBI Taxonomy" id="670580"/>
    <lineage>
        <taxon>Eukaryota</taxon>
        <taxon>Fungi</taxon>
        <taxon>Dikarya</taxon>
        <taxon>Basidiomycota</taxon>
        <taxon>Agaricomycotina</taxon>
        <taxon>Agaricomycetes</taxon>
        <taxon>Polyporales</taxon>
        <taxon>Adustoporiaceae</taxon>
        <taxon>Rhodonia</taxon>
    </lineage>
</organism>
<dbReference type="Pfam" id="PF00491">
    <property type="entry name" value="Arginase"/>
    <property type="match status" value="1"/>
</dbReference>
<dbReference type="GO" id="GO:0033389">
    <property type="term" value="P:putrescine biosynthetic process from arginine, via agmatine"/>
    <property type="evidence" value="ECO:0007669"/>
    <property type="project" value="TreeGrafter"/>
</dbReference>
<dbReference type="RefSeq" id="XP_024343692.1">
    <property type="nucleotide sequence ID" value="XM_024478061.1"/>
</dbReference>
<dbReference type="InterPro" id="IPR023696">
    <property type="entry name" value="Ureohydrolase_dom_sf"/>
</dbReference>
<keyword evidence="3 4" id="KW-0378">Hydrolase</keyword>
<dbReference type="CDD" id="cd11592">
    <property type="entry name" value="Agmatinase_PAH"/>
    <property type="match status" value="1"/>
</dbReference>
<keyword evidence="2" id="KW-0479">Metal-binding</keyword>
<keyword evidence="7" id="KW-1185">Reference proteome</keyword>
<dbReference type="EMBL" id="KZ110591">
    <property type="protein sequence ID" value="OSX66898.1"/>
    <property type="molecule type" value="Genomic_DNA"/>
</dbReference>
<gene>
    <name evidence="6" type="ORF">POSPLADRAFT_1042202</name>
</gene>
<evidence type="ECO:0000313" key="7">
    <source>
        <dbReference type="Proteomes" id="UP000194127"/>
    </source>
</evidence>
<dbReference type="GO" id="GO:0046872">
    <property type="term" value="F:metal ion binding"/>
    <property type="evidence" value="ECO:0007669"/>
    <property type="project" value="UniProtKB-KW"/>
</dbReference>
<evidence type="ECO:0000256" key="1">
    <source>
        <dbReference type="ARBA" id="ARBA00009227"/>
    </source>
</evidence>
<dbReference type="GeneID" id="36323011"/>
<name>A0A1X6NE46_9APHY</name>
<sequence length="404" mass="44120">MLFNFALLAVLVQTAFVLAHEEQIPLDDFVKPAADNYDPFDTELWLKKYGKQVDQVFSGPLSFSHLPYSLCLEETQKDFDIAVLGMPFDTGVTYRPGARFGPYAIRSGSRRQRESRGYTMAWKVNPYELGSKIIDCGDVPVSPFDNALAVDQMEVAYSSLLARPIVSQDSGVRSPVVSQFAKDGKEHPRVITLGGDHTIVLPILRSLNKVYGPVSVIHFDAHLDTWPSYAGQSTEQSRVTHGTFFYLAQEEGLMTNTSIHAGIRCKLSGIGDIENDESVGFQLVTSDDIDDLGVAEIIRRIRARVGDSPVYLSLDIDVIDPGLAPATGTPEAGGWTTREVKRIIRGLAGLNFVGADIVEVAPAYDTAEITAIAAADIVHDFLSMFVTQEPPKAPADAGALRDEL</sequence>
<evidence type="ECO:0008006" key="8">
    <source>
        <dbReference type="Google" id="ProtNLM"/>
    </source>
</evidence>
<proteinExistence type="inferred from homology"/>
<dbReference type="FunFam" id="3.40.800.10:FF:000014">
    <property type="entry name" value="Arginase family protein"/>
    <property type="match status" value="1"/>
</dbReference>
<feature type="chain" id="PRO_5012078167" description="Agmatinase" evidence="5">
    <location>
        <begin position="20"/>
        <end position="404"/>
    </location>
</feature>
<protein>
    <recommendedName>
        <fullName evidence="8">Agmatinase</fullName>
    </recommendedName>
</protein>
<dbReference type="Gene3D" id="3.40.800.10">
    <property type="entry name" value="Ureohydrolase domain"/>
    <property type="match status" value="1"/>
</dbReference>
<dbReference type="PANTHER" id="PTHR11358:SF26">
    <property type="entry name" value="GUANIDINO ACID HYDROLASE, MITOCHONDRIAL"/>
    <property type="match status" value="1"/>
</dbReference>
<dbReference type="SUPFAM" id="SSF52768">
    <property type="entry name" value="Arginase/deacetylase"/>
    <property type="match status" value="1"/>
</dbReference>
<dbReference type="PANTHER" id="PTHR11358">
    <property type="entry name" value="ARGINASE/AGMATINASE"/>
    <property type="match status" value="1"/>
</dbReference>
<keyword evidence="5" id="KW-0732">Signal</keyword>
<dbReference type="PROSITE" id="PS01053">
    <property type="entry name" value="ARGINASE_1"/>
    <property type="match status" value="1"/>
</dbReference>
<dbReference type="AlphaFoldDB" id="A0A1X6NE46"/>
<dbReference type="Proteomes" id="UP000194127">
    <property type="component" value="Unassembled WGS sequence"/>
</dbReference>
<dbReference type="OrthoDB" id="288726at2759"/>